<dbReference type="GO" id="GO:0080090">
    <property type="term" value="P:regulation of primary metabolic process"/>
    <property type="evidence" value="ECO:0007669"/>
    <property type="project" value="UniProtKB-ARBA"/>
</dbReference>
<dbReference type="InterPro" id="IPR059120">
    <property type="entry name" value="Cullin-like_AB"/>
</dbReference>
<feature type="region of interest" description="Disordered" evidence="9">
    <location>
        <begin position="705"/>
        <end position="724"/>
    </location>
</feature>
<dbReference type="InterPro" id="IPR001373">
    <property type="entry name" value="Cullin_N"/>
</dbReference>
<evidence type="ECO:0000256" key="3">
    <source>
        <dbReference type="ARBA" id="ARBA00006019"/>
    </source>
</evidence>
<dbReference type="SUPFAM" id="SSF46785">
    <property type="entry name" value="Winged helix' DNA-binding domain"/>
    <property type="match status" value="1"/>
</dbReference>
<evidence type="ECO:0000256" key="2">
    <source>
        <dbReference type="ARBA" id="ARBA00004906"/>
    </source>
</evidence>
<dbReference type="Proteomes" id="UP000325440">
    <property type="component" value="Unassembled WGS sequence"/>
</dbReference>
<feature type="region of interest" description="Disordered" evidence="9">
    <location>
        <begin position="583"/>
        <end position="614"/>
    </location>
</feature>
<sequence length="794" mass="91940">MSSDPLGRRRTSIMNSTVPKKRGNMRVKAFPSRTDEKFVDSTWAMLKNAIQEIHKKNNSCLSFEELYRNAYTMILLKHGERLYNGMRETVSAHLESKVRADVLNSLNNNFLQTLDECWRDHQTSMVMIRDILMYMDKVYVKNNEVDSVYNLGLVLFRDIIVRHDRIKDHLRETLLSMVMKERNGEVIDRLALKSACQMLMILGITSRLVYQEDFERPFLAQSSEFYNVESQMLLAENSASIYIKKAESRINEEAERAKNYLDVSTESRVIQVVEDELIKKHMKTIVEMENSGFVFMLKNQKTQDLACMYKLLSNLSDGLKTMSDCLSKYLREEGRSLVKEEDTNLNPVTYVQSLLDLKDKLDYFLYNSFGSDKMFKQTISSDFEHFLNLNQKSPEYMSLFIDDKLKKGVRGMDENDLEPVLDKAMVLFRFLQDKDVFETYYKQHLAKRLLLNKSVSDDNEKNMISKLKTECGCQFTSKLEGMFKDMSLSNTIMDSFKENMTISPSLNYNSIDLSVRVLTTGFWPLPATTPKCNVPSVARLAYEEFRTFYLGKHNGRQLRLQPQLGSADITAIFNENVRDNSSTSIISSNGSGSTVVSTSNSGTTPNHSNSSSSVRKHLFQVSTYQMAILMLFNSYEKITMENIMNETDINEKDLTRALQSLAMGKPSQRVLLKNPKTKEIEPHHEFSINESYSSKLYRVKIQSITTKGENEPERRKTKDKVEEDRKHEIEAALVRIMKARKKLTHNTLIMEVTEQLRSRFMPSPVLIKKRIECLIEREYLARTPEDRNTYNYVA</sequence>
<dbReference type="GO" id="GO:0006915">
    <property type="term" value="P:apoptotic process"/>
    <property type="evidence" value="ECO:0007669"/>
    <property type="project" value="UniProtKB-ARBA"/>
</dbReference>
<dbReference type="InterPro" id="IPR016159">
    <property type="entry name" value="Cullin_repeat-like_dom_sf"/>
</dbReference>
<comment type="similarity">
    <text evidence="3 7 8">Belongs to the cullin family.</text>
</comment>
<dbReference type="PROSITE" id="PS01256">
    <property type="entry name" value="CULLIN_1"/>
    <property type="match status" value="1"/>
</dbReference>
<dbReference type="OrthoDB" id="27073at2759"/>
<dbReference type="InterPro" id="IPR036317">
    <property type="entry name" value="Cullin_homology_sf"/>
</dbReference>
<dbReference type="FunFam" id="1.20.1310.10:FF:000001">
    <property type="entry name" value="Cullin 3"/>
    <property type="match status" value="1"/>
</dbReference>
<dbReference type="InterPro" id="IPR016158">
    <property type="entry name" value="Cullin_homology"/>
</dbReference>
<keyword evidence="4" id="KW-1017">Isopeptide bond</keyword>
<dbReference type="SUPFAM" id="SSF74788">
    <property type="entry name" value="Cullin repeat-like"/>
    <property type="match status" value="1"/>
</dbReference>
<evidence type="ECO:0000313" key="11">
    <source>
        <dbReference type="EMBL" id="VVC40241.1"/>
    </source>
</evidence>
<evidence type="ECO:0000256" key="7">
    <source>
        <dbReference type="PROSITE-ProRule" id="PRU00330"/>
    </source>
</evidence>
<evidence type="ECO:0000256" key="6">
    <source>
        <dbReference type="ARBA" id="ARBA00023242"/>
    </source>
</evidence>
<dbReference type="FunFam" id="3.30.230.130:FF:000002">
    <property type="entry name" value="cullin-3 isoform X1"/>
    <property type="match status" value="1"/>
</dbReference>
<keyword evidence="6" id="KW-0539">Nucleus</keyword>
<dbReference type="GO" id="GO:0031461">
    <property type="term" value="C:cullin-RING ubiquitin ligase complex"/>
    <property type="evidence" value="ECO:0007669"/>
    <property type="project" value="InterPro"/>
</dbReference>
<dbReference type="GO" id="GO:0031625">
    <property type="term" value="F:ubiquitin protein ligase binding"/>
    <property type="evidence" value="ECO:0007669"/>
    <property type="project" value="InterPro"/>
</dbReference>
<evidence type="ECO:0000256" key="1">
    <source>
        <dbReference type="ARBA" id="ARBA00004123"/>
    </source>
</evidence>
<evidence type="ECO:0000256" key="5">
    <source>
        <dbReference type="ARBA" id="ARBA00022843"/>
    </source>
</evidence>
<dbReference type="Pfam" id="PF10557">
    <property type="entry name" value="Cullin_Nedd8"/>
    <property type="match status" value="1"/>
</dbReference>
<dbReference type="SUPFAM" id="SSF75632">
    <property type="entry name" value="Cullin homology domain"/>
    <property type="match status" value="1"/>
</dbReference>
<comment type="pathway">
    <text evidence="2">Protein modification; protein ubiquitination.</text>
</comment>
<dbReference type="InterPro" id="IPR045093">
    <property type="entry name" value="Cullin"/>
</dbReference>
<dbReference type="FunFam" id="1.20.1310.10:FF:000002">
    <property type="entry name" value="cullin-3 isoform X1"/>
    <property type="match status" value="1"/>
</dbReference>
<feature type="compositionally biased region" description="Low complexity" evidence="9">
    <location>
        <begin position="583"/>
        <end position="604"/>
    </location>
</feature>
<evidence type="ECO:0000256" key="8">
    <source>
        <dbReference type="RuleBase" id="RU003829"/>
    </source>
</evidence>
<gene>
    <name evidence="11" type="ORF">CINCED_3A016750</name>
</gene>
<dbReference type="GO" id="GO:0006950">
    <property type="term" value="P:response to stress"/>
    <property type="evidence" value="ECO:0007669"/>
    <property type="project" value="UniProtKB-ARBA"/>
</dbReference>
<dbReference type="GO" id="GO:0007165">
    <property type="term" value="P:signal transduction"/>
    <property type="evidence" value="ECO:0007669"/>
    <property type="project" value="UniProtKB-ARBA"/>
</dbReference>
<dbReference type="GO" id="GO:0005737">
    <property type="term" value="C:cytoplasm"/>
    <property type="evidence" value="ECO:0007669"/>
    <property type="project" value="UniProtKB-ARBA"/>
</dbReference>
<dbReference type="PROSITE" id="PS50069">
    <property type="entry name" value="CULLIN_2"/>
    <property type="match status" value="1"/>
</dbReference>
<keyword evidence="5" id="KW-0832">Ubl conjugation</keyword>
<proteinExistence type="inferred from homology"/>
<evidence type="ECO:0000313" key="12">
    <source>
        <dbReference type="Proteomes" id="UP000325440"/>
    </source>
</evidence>
<evidence type="ECO:0000256" key="9">
    <source>
        <dbReference type="SAM" id="MobiDB-lite"/>
    </source>
</evidence>
<evidence type="ECO:0000259" key="10">
    <source>
        <dbReference type="PROSITE" id="PS50069"/>
    </source>
</evidence>
<dbReference type="SMART" id="SM00182">
    <property type="entry name" value="CULLIN"/>
    <property type="match status" value="1"/>
</dbReference>
<dbReference type="GO" id="GO:0010468">
    <property type="term" value="P:regulation of gene expression"/>
    <property type="evidence" value="ECO:0007669"/>
    <property type="project" value="UniProtKB-ARBA"/>
</dbReference>
<dbReference type="FunFam" id="1.10.10.10:FF:000091">
    <property type="entry name" value="Cullin 3"/>
    <property type="match status" value="1"/>
</dbReference>
<dbReference type="AlphaFoldDB" id="A0A5E4NCQ0"/>
<dbReference type="InterPro" id="IPR019559">
    <property type="entry name" value="Cullin_neddylation_domain"/>
</dbReference>
<reference evidence="11 12" key="1">
    <citation type="submission" date="2019-08" db="EMBL/GenBank/DDBJ databases">
        <authorList>
            <person name="Alioto T."/>
            <person name="Alioto T."/>
            <person name="Gomez Garrido J."/>
        </authorList>
    </citation>
    <scope>NUCLEOTIDE SEQUENCE [LARGE SCALE GENOMIC DNA]</scope>
</reference>
<dbReference type="InterPro" id="IPR016157">
    <property type="entry name" value="Cullin_CS"/>
</dbReference>
<dbReference type="InterPro" id="IPR036390">
    <property type="entry name" value="WH_DNA-bd_sf"/>
</dbReference>
<accession>A0A5E4NCQ0</accession>
<comment type="subcellular location">
    <subcellularLocation>
        <location evidence="1">Nucleus</location>
    </subcellularLocation>
</comment>
<dbReference type="FunFam" id="1.20.1310.10:FF:000006">
    <property type="entry name" value="Cullin 3"/>
    <property type="match status" value="1"/>
</dbReference>
<dbReference type="Gene3D" id="3.30.230.130">
    <property type="entry name" value="Cullin, Chain C, Domain 2"/>
    <property type="match status" value="1"/>
</dbReference>
<organism evidence="11 12">
    <name type="scientific">Cinara cedri</name>
    <dbReference type="NCBI Taxonomy" id="506608"/>
    <lineage>
        <taxon>Eukaryota</taxon>
        <taxon>Metazoa</taxon>
        <taxon>Ecdysozoa</taxon>
        <taxon>Arthropoda</taxon>
        <taxon>Hexapoda</taxon>
        <taxon>Insecta</taxon>
        <taxon>Pterygota</taxon>
        <taxon>Neoptera</taxon>
        <taxon>Paraneoptera</taxon>
        <taxon>Hemiptera</taxon>
        <taxon>Sternorrhyncha</taxon>
        <taxon>Aphidomorpha</taxon>
        <taxon>Aphidoidea</taxon>
        <taxon>Aphididae</taxon>
        <taxon>Lachninae</taxon>
        <taxon>Cinara</taxon>
    </lineage>
</organism>
<dbReference type="PANTHER" id="PTHR11932">
    <property type="entry name" value="CULLIN"/>
    <property type="match status" value="1"/>
</dbReference>
<dbReference type="SMART" id="SM00884">
    <property type="entry name" value="Cullin_Nedd8"/>
    <property type="match status" value="1"/>
</dbReference>
<dbReference type="Gene3D" id="1.10.10.10">
    <property type="entry name" value="Winged helix-like DNA-binding domain superfamily/Winged helix DNA-binding domain"/>
    <property type="match status" value="1"/>
</dbReference>
<dbReference type="Gene3D" id="1.20.1310.10">
    <property type="entry name" value="Cullin Repeats"/>
    <property type="match status" value="4"/>
</dbReference>
<dbReference type="Pfam" id="PF00888">
    <property type="entry name" value="Cullin"/>
    <property type="match status" value="1"/>
</dbReference>
<dbReference type="InterPro" id="IPR036388">
    <property type="entry name" value="WH-like_DNA-bd_sf"/>
</dbReference>
<keyword evidence="12" id="KW-1185">Reference proteome</keyword>
<feature type="domain" description="Cullin family profile" evidence="10">
    <location>
        <begin position="392"/>
        <end position="662"/>
    </location>
</feature>
<dbReference type="GO" id="GO:0005634">
    <property type="term" value="C:nucleus"/>
    <property type="evidence" value="ECO:0007669"/>
    <property type="project" value="UniProtKB-SubCell"/>
</dbReference>
<dbReference type="EMBL" id="CABPRJ010001901">
    <property type="protein sequence ID" value="VVC40241.1"/>
    <property type="molecule type" value="Genomic_DNA"/>
</dbReference>
<feature type="compositionally biased region" description="Basic and acidic residues" evidence="9">
    <location>
        <begin position="708"/>
        <end position="724"/>
    </location>
</feature>
<dbReference type="GO" id="GO:0000209">
    <property type="term" value="P:protein polyubiquitination"/>
    <property type="evidence" value="ECO:0007669"/>
    <property type="project" value="UniProtKB-ARBA"/>
</dbReference>
<dbReference type="Pfam" id="PF26557">
    <property type="entry name" value="Cullin_AB"/>
    <property type="match status" value="1"/>
</dbReference>
<dbReference type="GO" id="GO:0043161">
    <property type="term" value="P:proteasome-mediated ubiquitin-dependent protein catabolic process"/>
    <property type="evidence" value="ECO:0007669"/>
    <property type="project" value="UniProtKB-ARBA"/>
</dbReference>
<dbReference type="GO" id="GO:0000278">
    <property type="term" value="P:mitotic cell cycle"/>
    <property type="evidence" value="ECO:0007669"/>
    <property type="project" value="UniProtKB-ARBA"/>
</dbReference>
<name>A0A5E4NCQ0_9HEMI</name>
<protein>
    <submittedName>
        <fullName evidence="11">Cullin, N-terminal,Cullin, conserved site,Cullin repeat-like-containing domain,Cullin homology,Cullin</fullName>
    </submittedName>
</protein>
<evidence type="ECO:0000256" key="4">
    <source>
        <dbReference type="ARBA" id="ARBA00022499"/>
    </source>
</evidence>